<feature type="non-terminal residue" evidence="1">
    <location>
        <position position="20"/>
    </location>
</feature>
<proteinExistence type="predicted"/>
<evidence type="ECO:0000313" key="1">
    <source>
        <dbReference type="EMBL" id="MCI46796.1"/>
    </source>
</evidence>
<dbReference type="EMBL" id="LXQA010362822">
    <property type="protein sequence ID" value="MCI46796.1"/>
    <property type="molecule type" value="Genomic_DNA"/>
</dbReference>
<evidence type="ECO:0000313" key="2">
    <source>
        <dbReference type="Proteomes" id="UP000265520"/>
    </source>
</evidence>
<accession>A0A392SG16</accession>
<sequence length="20" mass="2255">MLDEAFASDGGERRVGFLRK</sequence>
<keyword evidence="2" id="KW-1185">Reference proteome</keyword>
<dbReference type="Proteomes" id="UP000265520">
    <property type="component" value="Unassembled WGS sequence"/>
</dbReference>
<name>A0A392SG16_9FABA</name>
<comment type="caution">
    <text evidence="1">The sequence shown here is derived from an EMBL/GenBank/DDBJ whole genome shotgun (WGS) entry which is preliminary data.</text>
</comment>
<organism evidence="1 2">
    <name type="scientific">Trifolium medium</name>
    <dbReference type="NCBI Taxonomy" id="97028"/>
    <lineage>
        <taxon>Eukaryota</taxon>
        <taxon>Viridiplantae</taxon>
        <taxon>Streptophyta</taxon>
        <taxon>Embryophyta</taxon>
        <taxon>Tracheophyta</taxon>
        <taxon>Spermatophyta</taxon>
        <taxon>Magnoliopsida</taxon>
        <taxon>eudicotyledons</taxon>
        <taxon>Gunneridae</taxon>
        <taxon>Pentapetalae</taxon>
        <taxon>rosids</taxon>
        <taxon>fabids</taxon>
        <taxon>Fabales</taxon>
        <taxon>Fabaceae</taxon>
        <taxon>Papilionoideae</taxon>
        <taxon>50 kb inversion clade</taxon>
        <taxon>NPAAA clade</taxon>
        <taxon>Hologalegina</taxon>
        <taxon>IRL clade</taxon>
        <taxon>Trifolieae</taxon>
        <taxon>Trifolium</taxon>
    </lineage>
</organism>
<reference evidence="1 2" key="1">
    <citation type="journal article" date="2018" name="Front. Plant Sci.">
        <title>Red Clover (Trifolium pratense) and Zigzag Clover (T. medium) - A Picture of Genomic Similarities and Differences.</title>
        <authorList>
            <person name="Dluhosova J."/>
            <person name="Istvanek J."/>
            <person name="Nedelnik J."/>
            <person name="Repkova J."/>
        </authorList>
    </citation>
    <scope>NUCLEOTIDE SEQUENCE [LARGE SCALE GENOMIC DNA]</scope>
    <source>
        <strain evidence="2">cv. 10/8</strain>
        <tissue evidence="1">Leaf</tissue>
    </source>
</reference>
<protein>
    <submittedName>
        <fullName evidence="1">Uncharacterized protein</fullName>
    </submittedName>
</protein>
<dbReference type="AlphaFoldDB" id="A0A392SG16"/>